<dbReference type="STRING" id="2282107.A0A286UHG5"/>
<feature type="transmembrane region" description="Helical" evidence="9">
    <location>
        <begin position="482"/>
        <end position="506"/>
    </location>
</feature>
<comment type="subcellular location">
    <subcellularLocation>
        <location evidence="1">Membrane</location>
        <topology evidence="1">Multi-pass membrane protein</topology>
    </subcellularLocation>
</comment>
<evidence type="ECO:0000256" key="3">
    <source>
        <dbReference type="ARBA" id="ARBA00022448"/>
    </source>
</evidence>
<evidence type="ECO:0000256" key="2">
    <source>
        <dbReference type="ARBA" id="ARBA00008066"/>
    </source>
</evidence>
<gene>
    <name evidence="11" type="ORF">PNOK_0588100</name>
</gene>
<dbReference type="InterPro" id="IPR013057">
    <property type="entry name" value="AA_transpt_TM"/>
</dbReference>
<feature type="domain" description="Amino acid transporter transmembrane" evidence="10">
    <location>
        <begin position="194"/>
        <end position="560"/>
    </location>
</feature>
<proteinExistence type="inferred from homology"/>
<feature type="transmembrane region" description="Helical" evidence="9">
    <location>
        <begin position="439"/>
        <end position="461"/>
    </location>
</feature>
<evidence type="ECO:0000313" key="11">
    <source>
        <dbReference type="EMBL" id="PAV19037.1"/>
    </source>
</evidence>
<feature type="transmembrane region" description="Helical" evidence="9">
    <location>
        <begin position="542"/>
        <end position="563"/>
    </location>
</feature>
<evidence type="ECO:0000313" key="12">
    <source>
        <dbReference type="Proteomes" id="UP000217199"/>
    </source>
</evidence>
<evidence type="ECO:0000256" key="7">
    <source>
        <dbReference type="ARBA" id="ARBA00023136"/>
    </source>
</evidence>
<keyword evidence="6 9" id="KW-1133">Transmembrane helix</keyword>
<dbReference type="AlphaFoldDB" id="A0A286UHG5"/>
<organism evidence="11 12">
    <name type="scientific">Pyrrhoderma noxium</name>
    <dbReference type="NCBI Taxonomy" id="2282107"/>
    <lineage>
        <taxon>Eukaryota</taxon>
        <taxon>Fungi</taxon>
        <taxon>Dikarya</taxon>
        <taxon>Basidiomycota</taxon>
        <taxon>Agaricomycotina</taxon>
        <taxon>Agaricomycetes</taxon>
        <taxon>Hymenochaetales</taxon>
        <taxon>Hymenochaetaceae</taxon>
        <taxon>Pyrrhoderma</taxon>
    </lineage>
</organism>
<accession>A0A286UHG5</accession>
<dbReference type="GO" id="GO:0016020">
    <property type="term" value="C:membrane"/>
    <property type="evidence" value="ECO:0007669"/>
    <property type="project" value="UniProtKB-SubCell"/>
</dbReference>
<feature type="compositionally biased region" description="Low complexity" evidence="8">
    <location>
        <begin position="127"/>
        <end position="138"/>
    </location>
</feature>
<feature type="transmembrane region" description="Helical" evidence="9">
    <location>
        <begin position="512"/>
        <end position="530"/>
    </location>
</feature>
<feature type="transmembrane region" description="Helical" evidence="9">
    <location>
        <begin position="200"/>
        <end position="219"/>
    </location>
</feature>
<name>A0A286UHG5_9AGAM</name>
<feature type="region of interest" description="Disordered" evidence="8">
    <location>
        <begin position="1"/>
        <end position="74"/>
    </location>
</feature>
<protein>
    <submittedName>
        <fullName evidence="11">Amino acid transporter</fullName>
    </submittedName>
</protein>
<dbReference type="Pfam" id="PF01490">
    <property type="entry name" value="Aa_trans"/>
    <property type="match status" value="1"/>
</dbReference>
<evidence type="ECO:0000256" key="9">
    <source>
        <dbReference type="SAM" id="Phobius"/>
    </source>
</evidence>
<dbReference type="EMBL" id="NBII01000005">
    <property type="protein sequence ID" value="PAV19037.1"/>
    <property type="molecule type" value="Genomic_DNA"/>
</dbReference>
<feature type="transmembrane region" description="Helical" evidence="9">
    <location>
        <begin position="395"/>
        <end position="419"/>
    </location>
</feature>
<comment type="similarity">
    <text evidence="2">Belongs to the amino acid/polyamine transporter 2 family.</text>
</comment>
<dbReference type="GO" id="GO:0005783">
    <property type="term" value="C:endoplasmic reticulum"/>
    <property type="evidence" value="ECO:0007669"/>
    <property type="project" value="TreeGrafter"/>
</dbReference>
<keyword evidence="7 9" id="KW-0472">Membrane</keyword>
<feature type="transmembrane region" description="Helical" evidence="9">
    <location>
        <begin position="324"/>
        <end position="343"/>
    </location>
</feature>
<evidence type="ECO:0000256" key="5">
    <source>
        <dbReference type="ARBA" id="ARBA00022970"/>
    </source>
</evidence>
<evidence type="ECO:0000256" key="4">
    <source>
        <dbReference type="ARBA" id="ARBA00022692"/>
    </source>
</evidence>
<keyword evidence="4 9" id="KW-0812">Transmembrane</keyword>
<sequence>MFSLSGRRPADANTYEPLESEETHHDDNVLFCASLSDEEDGEHDNSLLAGHGTADSEGAEGVGNGVNNKSSRSVRFQENVSVRVYGPPLRSTMASREAEFELDTDDLDDAALEQLQDNSLPSRRSRNGTGSSRRNASGEQSMPLLVGLIDQNTARRRSLDVWSSGHADGPGAGVGSAEDGYTDLDELAERRTKGGNMLDSVANMANSILGAGIIGLPYALSQAGFFVGLFLLVLLCGITDWTIRLIVINAKLSGRSSYIEIMNHCFGSSGRAAVSFFQFSFAFGGMCAFGIIIGDTIPHVIRSAFPTLNTLPVLWLLTNRQASGLALIGMLIIVGSVLIEGPHVAPELKGDPAARFSFIRPGIFQAIGVISFAFVCHHNSLLIYGSLRTPTLDRFATVTHISTVIALIACCTLAVSAFATFTDKTQGNILNNFPSNDTLINVARFCFGLNMFTTLPLELFVCREVIEQYFFPHEAFNPQRHLLFTTSIIFASMFIALITCDLGVMLEITGGVSATALAFIFPAACYVKLLPTSIPLLARPKLPAVLCAIFGTVVMVLSLFIALGKAWTPEGEAKICI</sequence>
<evidence type="ECO:0000259" key="10">
    <source>
        <dbReference type="Pfam" id="PF01490"/>
    </source>
</evidence>
<comment type="caution">
    <text evidence="11">The sequence shown here is derived from an EMBL/GenBank/DDBJ whole genome shotgun (WGS) entry which is preliminary data.</text>
</comment>
<feature type="transmembrane region" description="Helical" evidence="9">
    <location>
        <begin position="363"/>
        <end position="383"/>
    </location>
</feature>
<dbReference type="PANTHER" id="PTHR22950">
    <property type="entry name" value="AMINO ACID TRANSPORTER"/>
    <property type="match status" value="1"/>
</dbReference>
<dbReference type="Proteomes" id="UP000217199">
    <property type="component" value="Unassembled WGS sequence"/>
</dbReference>
<feature type="region of interest" description="Disordered" evidence="8">
    <location>
        <begin position="113"/>
        <end position="142"/>
    </location>
</feature>
<evidence type="ECO:0000256" key="8">
    <source>
        <dbReference type="SAM" id="MobiDB-lite"/>
    </source>
</evidence>
<feature type="transmembrane region" description="Helical" evidence="9">
    <location>
        <begin position="299"/>
        <end position="317"/>
    </location>
</feature>
<feature type="transmembrane region" description="Helical" evidence="9">
    <location>
        <begin position="225"/>
        <end position="247"/>
    </location>
</feature>
<feature type="transmembrane region" description="Helical" evidence="9">
    <location>
        <begin position="272"/>
        <end position="293"/>
    </location>
</feature>
<keyword evidence="12" id="KW-1185">Reference proteome</keyword>
<evidence type="ECO:0000256" key="6">
    <source>
        <dbReference type="ARBA" id="ARBA00022989"/>
    </source>
</evidence>
<keyword evidence="3" id="KW-0813">Transport</keyword>
<evidence type="ECO:0000256" key="1">
    <source>
        <dbReference type="ARBA" id="ARBA00004141"/>
    </source>
</evidence>
<reference evidence="11 12" key="1">
    <citation type="journal article" date="2017" name="Mol. Ecol.">
        <title>Comparative and population genomic landscape of Phellinus noxius: A hypervariable fungus causing root rot in trees.</title>
        <authorList>
            <person name="Chung C.L."/>
            <person name="Lee T.J."/>
            <person name="Akiba M."/>
            <person name="Lee H.H."/>
            <person name="Kuo T.H."/>
            <person name="Liu D."/>
            <person name="Ke H.M."/>
            <person name="Yokoi T."/>
            <person name="Roa M.B."/>
            <person name="Lu M.J."/>
            <person name="Chang Y.Y."/>
            <person name="Ann P.J."/>
            <person name="Tsai J.N."/>
            <person name="Chen C.Y."/>
            <person name="Tzean S.S."/>
            <person name="Ota Y."/>
            <person name="Hattori T."/>
            <person name="Sahashi N."/>
            <person name="Liou R.F."/>
            <person name="Kikuchi T."/>
            <person name="Tsai I.J."/>
        </authorList>
    </citation>
    <scope>NUCLEOTIDE SEQUENCE [LARGE SCALE GENOMIC DNA]</scope>
    <source>
        <strain evidence="11 12">FFPRI411160</strain>
    </source>
</reference>
<dbReference type="OrthoDB" id="28208at2759"/>
<dbReference type="PANTHER" id="PTHR22950:SF458">
    <property type="entry name" value="SODIUM-COUPLED NEUTRAL AMINO ACID TRANSPORTER 11-RELATED"/>
    <property type="match status" value="1"/>
</dbReference>
<dbReference type="InParanoid" id="A0A286UHG5"/>
<keyword evidence="5" id="KW-0029">Amino-acid transport</keyword>
<dbReference type="GO" id="GO:0015179">
    <property type="term" value="F:L-amino acid transmembrane transporter activity"/>
    <property type="evidence" value="ECO:0007669"/>
    <property type="project" value="TreeGrafter"/>
</dbReference>